<dbReference type="PROSITE" id="PS51257">
    <property type="entry name" value="PROKAR_LIPOPROTEIN"/>
    <property type="match status" value="1"/>
</dbReference>
<sequence length="500" mass="49952">MFSKRQSFICVRTLALWIAVVAVMAGCGGGSSQTTSGQGNISVSVIGLPANSSVVLQNNGGNNLTVSANGTSSFNGAYTISLPYSITVLTQPHGATCTVTSNSSGVIPNAVVLVGVTCIPNTVNGTLIAPPPLSTPGNSTLIALDAGPVAGASQINIPYVSITVCPPGTLGASLACQTIGHVQLDTGSSGLRLLNSSLYANLSLPSVNASGPAIGECVPFAIGVTWGSVVLADIYLGGEVAKNVPIQIIGAQPGGVTAVPTDCSNTGTIQITQDALGANGILGVGLFANDCDICSTQVIPAAYYACTSAGCTNSIVAASQVVRNPVDALPVDNNGVVIQLPTVAASGASALSGTLFFGIGTQTNNALVGTVYATDAFGTITTTYNGSIYTSFIDSGSNGVFFNDPTIALCASTTWYCPSSTLPPLSAINTAAIGATAGNVSFSIVSLFQLSSGAVAANIGGTGSSNFDWGLPFFFGRTVYTAIQGKPAPPGGTPGPYFAY</sequence>
<name>A0A1J5TRQ3_9ZZZZ</name>
<protein>
    <recommendedName>
        <fullName evidence="2">DUF3443 domain-containing protein</fullName>
    </recommendedName>
</protein>
<evidence type="ECO:0008006" key="2">
    <source>
        <dbReference type="Google" id="ProtNLM"/>
    </source>
</evidence>
<dbReference type="EMBL" id="MLJW01000011">
    <property type="protein sequence ID" value="OIR14678.1"/>
    <property type="molecule type" value="Genomic_DNA"/>
</dbReference>
<dbReference type="Pfam" id="PF11925">
    <property type="entry name" value="DUF3443"/>
    <property type="match status" value="1"/>
</dbReference>
<proteinExistence type="predicted"/>
<accession>A0A1J5TRQ3</accession>
<dbReference type="AlphaFoldDB" id="A0A1J5TRQ3"/>
<comment type="caution">
    <text evidence="1">The sequence shown here is derived from an EMBL/GenBank/DDBJ whole genome shotgun (WGS) entry which is preliminary data.</text>
</comment>
<dbReference type="InterPro" id="IPR021847">
    <property type="entry name" value="DUF3443"/>
</dbReference>
<gene>
    <name evidence="1" type="ORF">GALL_44840</name>
</gene>
<reference evidence="1" key="1">
    <citation type="submission" date="2016-10" db="EMBL/GenBank/DDBJ databases">
        <title>Sequence of Gallionella enrichment culture.</title>
        <authorList>
            <person name="Poehlein A."/>
            <person name="Muehling M."/>
            <person name="Daniel R."/>
        </authorList>
    </citation>
    <scope>NUCLEOTIDE SEQUENCE</scope>
</reference>
<evidence type="ECO:0000313" key="1">
    <source>
        <dbReference type="EMBL" id="OIR14678.1"/>
    </source>
</evidence>
<organism evidence="1">
    <name type="scientific">mine drainage metagenome</name>
    <dbReference type="NCBI Taxonomy" id="410659"/>
    <lineage>
        <taxon>unclassified sequences</taxon>
        <taxon>metagenomes</taxon>
        <taxon>ecological metagenomes</taxon>
    </lineage>
</organism>